<reference evidence="2" key="1">
    <citation type="submission" date="2022-12" db="EMBL/GenBank/DDBJ databases">
        <authorList>
            <person name="Petersen C."/>
        </authorList>
    </citation>
    <scope>NUCLEOTIDE SEQUENCE</scope>
    <source>
        <strain evidence="2">IBT 17660</strain>
    </source>
</reference>
<name>A0A9W9WVV3_9EURO</name>
<dbReference type="OrthoDB" id="5424209at2759"/>
<organism evidence="2 3">
    <name type="scientific">Penicillium desertorum</name>
    <dbReference type="NCBI Taxonomy" id="1303715"/>
    <lineage>
        <taxon>Eukaryota</taxon>
        <taxon>Fungi</taxon>
        <taxon>Dikarya</taxon>
        <taxon>Ascomycota</taxon>
        <taxon>Pezizomycotina</taxon>
        <taxon>Eurotiomycetes</taxon>
        <taxon>Eurotiomycetidae</taxon>
        <taxon>Eurotiales</taxon>
        <taxon>Aspergillaceae</taxon>
        <taxon>Penicillium</taxon>
    </lineage>
</organism>
<reference evidence="2" key="2">
    <citation type="journal article" date="2023" name="IMA Fungus">
        <title>Comparative genomic study of the Penicillium genus elucidates a diverse pangenome and 15 lateral gene transfer events.</title>
        <authorList>
            <person name="Petersen C."/>
            <person name="Sorensen T."/>
            <person name="Nielsen M.R."/>
            <person name="Sondergaard T.E."/>
            <person name="Sorensen J.L."/>
            <person name="Fitzpatrick D.A."/>
            <person name="Frisvad J.C."/>
            <person name="Nielsen K.L."/>
        </authorList>
    </citation>
    <scope>NUCLEOTIDE SEQUENCE</scope>
    <source>
        <strain evidence="2">IBT 17660</strain>
    </source>
</reference>
<keyword evidence="3" id="KW-1185">Reference proteome</keyword>
<evidence type="ECO:0008006" key="4">
    <source>
        <dbReference type="Google" id="ProtNLM"/>
    </source>
</evidence>
<feature type="compositionally biased region" description="Basic and acidic residues" evidence="1">
    <location>
        <begin position="1"/>
        <end position="11"/>
    </location>
</feature>
<protein>
    <recommendedName>
        <fullName evidence="4">Peptidase S1 domain-containing protein</fullName>
    </recommendedName>
</protein>
<evidence type="ECO:0000256" key="1">
    <source>
        <dbReference type="SAM" id="MobiDB-lite"/>
    </source>
</evidence>
<sequence length="390" mass="43169">MMDSHRRDVPGRKPYNQALSKDLGERQSSWANMTVRPCKPDDRNFNKRNPKAIEKARQTINDILKKYNLAEMRVASSEGRFSRHASDVEAEEDEPKPKRDVMEAGGVFHPDVVWIQSMPGQSLALKKNASSSGTFGGFFEITLPGIAKPKVIGITCFHVINPTEKEKKGSNSGYRDWGTLLQRKTKRFGEVCVNNGHDITNITRKLTQRHVNCRVLERVGLIKAIIRKGRGTAQDASIDNGTNLLPTNYDWALVEVPPEQTHEGHALKQPPLPDKLDGLTLCISGQRSGYSEGSYNPLNEAYVDHEIIDGKVVCLATVEHGVAPRGNNPYFAKSGDSGALVYTKDAHVVVGLCFGGCPRFPFISYFTHNSDLIADIKQTTGATRVSLLQD</sequence>
<dbReference type="EMBL" id="JAPWDO010000003">
    <property type="protein sequence ID" value="KAJ5477673.1"/>
    <property type="molecule type" value="Genomic_DNA"/>
</dbReference>
<comment type="caution">
    <text evidence="2">The sequence shown here is derived from an EMBL/GenBank/DDBJ whole genome shotgun (WGS) entry which is preliminary data.</text>
</comment>
<evidence type="ECO:0000313" key="2">
    <source>
        <dbReference type="EMBL" id="KAJ5477673.1"/>
    </source>
</evidence>
<dbReference type="SUPFAM" id="SSF50494">
    <property type="entry name" value="Trypsin-like serine proteases"/>
    <property type="match status" value="1"/>
</dbReference>
<dbReference type="Proteomes" id="UP001147760">
    <property type="component" value="Unassembled WGS sequence"/>
</dbReference>
<evidence type="ECO:0000313" key="3">
    <source>
        <dbReference type="Proteomes" id="UP001147760"/>
    </source>
</evidence>
<feature type="compositionally biased region" description="Basic and acidic residues" evidence="1">
    <location>
        <begin position="38"/>
        <end position="53"/>
    </location>
</feature>
<feature type="region of interest" description="Disordered" evidence="1">
    <location>
        <begin position="1"/>
        <end position="53"/>
    </location>
</feature>
<dbReference type="AlphaFoldDB" id="A0A9W9WVV3"/>
<proteinExistence type="predicted"/>
<gene>
    <name evidence="2" type="ORF">N7530_003182</name>
</gene>
<dbReference type="InterPro" id="IPR009003">
    <property type="entry name" value="Peptidase_S1_PA"/>
</dbReference>
<accession>A0A9W9WVV3</accession>
<feature type="region of interest" description="Disordered" evidence="1">
    <location>
        <begin position="78"/>
        <end position="101"/>
    </location>
</feature>